<dbReference type="AlphaFoldDB" id="H8H1Y4"/>
<name>H8H1Y4_DEIGI</name>
<sequence length="150" mass="16379">MEIIVTHIRRPVPEGYTQIYVGRAMPGQGGSPLGNPLPVIGARWTDEATRWTAFLEQSRNPATRAAAKQAARARGYVQGDAAALYREVLRHQCVTDTPQFREVMRLAQRVAAGEALALACWCAPAKACHAEVIRKAILGFARRLSERAAG</sequence>
<dbReference type="HOGENOM" id="CLU_1737541_0_0_0"/>
<dbReference type="Proteomes" id="UP000007575">
    <property type="component" value="Plasmid P2"/>
</dbReference>
<organism evidence="2 3">
    <name type="scientific">Deinococcus gobiensis (strain DSM 21396 / JCM 16679 / CGMCC 1.7299 / I-0)</name>
    <dbReference type="NCBI Taxonomy" id="745776"/>
    <lineage>
        <taxon>Bacteria</taxon>
        <taxon>Thermotogati</taxon>
        <taxon>Deinococcota</taxon>
        <taxon>Deinococci</taxon>
        <taxon>Deinococcales</taxon>
        <taxon>Deinococcaceae</taxon>
        <taxon>Deinococcus</taxon>
    </lineage>
</organism>
<gene>
    <name evidence="2" type="ordered locus">DGo_PB0262</name>
</gene>
<dbReference type="InterPro" id="IPR025475">
    <property type="entry name" value="DUF4326"/>
</dbReference>
<dbReference type="OrthoDB" id="3483205at2"/>
<dbReference type="KEGG" id="dgo:DGo_PB0262"/>
<dbReference type="EMBL" id="CP002193">
    <property type="protein sequence ID" value="AFD27531.1"/>
    <property type="molecule type" value="Genomic_DNA"/>
</dbReference>
<evidence type="ECO:0000259" key="1">
    <source>
        <dbReference type="Pfam" id="PF14216"/>
    </source>
</evidence>
<dbReference type="RefSeq" id="WP_014686626.1">
    <property type="nucleotide sequence ID" value="NC_017791.1"/>
</dbReference>
<protein>
    <recommendedName>
        <fullName evidence="1">DUF4326 domain-containing protein</fullName>
    </recommendedName>
</protein>
<geneLocation type="plasmid" evidence="2 3">
    <name>P2</name>
</geneLocation>
<evidence type="ECO:0000313" key="2">
    <source>
        <dbReference type="EMBL" id="AFD27531.1"/>
    </source>
</evidence>
<proteinExistence type="predicted"/>
<dbReference type="Pfam" id="PF14216">
    <property type="entry name" value="DUF4326"/>
    <property type="match status" value="1"/>
</dbReference>
<reference evidence="2 3" key="1">
    <citation type="journal article" date="2012" name="PLoS ONE">
        <title>Genome sequence and transcriptome analysis of the radioresistant bacterium Deinococcus gobiensis: insights into the extreme environmental adaptations.</title>
        <authorList>
            <person name="Yuan M."/>
            <person name="Chen M."/>
            <person name="Zhang W."/>
            <person name="Lu W."/>
            <person name="Wang J."/>
            <person name="Yang M."/>
            <person name="Zhao P."/>
            <person name="Tang R."/>
            <person name="Li X."/>
            <person name="Hao Y."/>
            <person name="Zhou Z."/>
            <person name="Zhan Y."/>
            <person name="Yu H."/>
            <person name="Teng C."/>
            <person name="Yan Y."/>
            <person name="Ping S."/>
            <person name="Wang Y."/>
            <person name="Lin M."/>
        </authorList>
    </citation>
    <scope>NUCLEOTIDE SEQUENCE [LARGE SCALE GENOMIC DNA]</scope>
    <source>
        <strain evidence="3">DSM 21396 / JCM 16679 / CGMCC 1.7299 / I-0</strain>
        <plasmid evidence="2">P2</plasmid>
    </source>
</reference>
<feature type="domain" description="DUF4326" evidence="1">
    <location>
        <begin position="17"/>
        <end position="134"/>
    </location>
</feature>
<evidence type="ECO:0000313" key="3">
    <source>
        <dbReference type="Proteomes" id="UP000007575"/>
    </source>
</evidence>
<keyword evidence="3" id="KW-1185">Reference proteome</keyword>
<accession>H8H1Y4</accession>
<dbReference type="PATRIC" id="fig|745776.4.peg.3612"/>
<keyword evidence="2" id="KW-0614">Plasmid</keyword>